<evidence type="ECO:0000256" key="1">
    <source>
        <dbReference type="SAM" id="Coils"/>
    </source>
</evidence>
<dbReference type="PANTHER" id="PTHR15286:SF12">
    <property type="entry name" value="RAS ASSOCIATION DOMAIN FAMILY MEMBER 8A"/>
    <property type="match status" value="1"/>
</dbReference>
<feature type="coiled-coil region" evidence="1">
    <location>
        <begin position="387"/>
        <end position="414"/>
    </location>
</feature>
<proteinExistence type="predicted"/>
<evidence type="ECO:0000313" key="4">
    <source>
        <dbReference type="EMBL" id="TSK45833.1"/>
    </source>
</evidence>
<sequence>MALDTNTAIYASFSSYMCYNRGRVDQCDRVLTTICGNEESELEAELCTACDRMELKVWVDGIQRVVCGVTEATTCRTGRYTLVEKWRDSERHLAPNESPVASLNTWGQYAGDVQFILHRTGPSLTERPPSEGPPVSRGPERGFHRQSLPIMAKLRAQGERSLRRREPRRKSLTFTGAPRGLRDILNGTRIGDRDSKHCVVLMNNPPHSLSTSPRLPSSRVEEMTRLLRLQRESLNVLERRTEVCDAELQAWSQKRPSSEDSWAVMTEEMVRLEQQLCRNQVEVEEEEFWASELQIELESERQLEERLQEVQTRLFACETELGQRLNRLHNIEAGLEAQRQQEQTRENQLWNEGEVKARLQTVKTELKAQAQHTAQLENSCRAVERSLSQSSKRLQESQFELEQLTKELRQVNLQQFIQQTGTKVTVLPVEPSDMEANVPPAPPEPAPTGSLKRPGLSHTLGVNLRVLHSPITSALNPEGIYV</sequence>
<keyword evidence="5" id="KW-1185">Reference proteome</keyword>
<dbReference type="SUPFAM" id="SSF54236">
    <property type="entry name" value="Ubiquitin-like"/>
    <property type="match status" value="1"/>
</dbReference>
<evidence type="ECO:0000259" key="3">
    <source>
        <dbReference type="Pfam" id="PF21712"/>
    </source>
</evidence>
<feature type="region of interest" description="Disordered" evidence="2">
    <location>
        <begin position="433"/>
        <end position="452"/>
    </location>
</feature>
<dbReference type="Proteomes" id="UP000319801">
    <property type="component" value="Unassembled WGS sequence"/>
</dbReference>
<reference evidence="4 5" key="1">
    <citation type="journal article" date="2019" name="Genome Biol. Evol.">
        <title>Whole-Genome Sequencing of the Giant Devil Catfish, Bagarius yarrelli.</title>
        <authorList>
            <person name="Jiang W."/>
            <person name="Lv Y."/>
            <person name="Cheng L."/>
            <person name="Yang K."/>
            <person name="Chao B."/>
            <person name="Wang X."/>
            <person name="Li Y."/>
            <person name="Pan X."/>
            <person name="You X."/>
            <person name="Zhang Y."/>
            <person name="Yang J."/>
            <person name="Li J."/>
            <person name="Zhang X."/>
            <person name="Liu S."/>
            <person name="Sun C."/>
            <person name="Yang J."/>
            <person name="Shi Q."/>
        </authorList>
    </citation>
    <scope>NUCLEOTIDE SEQUENCE [LARGE SCALE GENOMIC DNA]</scope>
    <source>
        <strain evidence="4">JWS20170419001</strain>
        <tissue evidence="4">Muscle</tissue>
    </source>
</reference>
<dbReference type="InterPro" id="IPR048945">
    <property type="entry name" value="RASSF8/10_RA"/>
</dbReference>
<dbReference type="Gene3D" id="3.10.20.90">
    <property type="entry name" value="Phosphatidylinositol 3-kinase Catalytic Subunit, Chain A, domain 1"/>
    <property type="match status" value="1"/>
</dbReference>
<dbReference type="Pfam" id="PF21712">
    <property type="entry name" value="RASSF8-10_RA"/>
    <property type="match status" value="1"/>
</dbReference>
<dbReference type="PANTHER" id="PTHR15286">
    <property type="entry name" value="RAS-ASSOCIATING DOMAIN CONTAINING PROTEIN"/>
    <property type="match status" value="1"/>
</dbReference>
<keyword evidence="1" id="KW-0175">Coiled coil</keyword>
<dbReference type="AlphaFoldDB" id="A0A556TRI8"/>
<dbReference type="InterPro" id="IPR033593">
    <property type="entry name" value="N-RASSF"/>
</dbReference>
<feature type="domain" description="Ras association" evidence="3">
    <location>
        <begin position="81"/>
        <end position="118"/>
    </location>
</feature>
<accession>A0A556TRI8</accession>
<dbReference type="InterPro" id="IPR029071">
    <property type="entry name" value="Ubiquitin-like_domsf"/>
</dbReference>
<comment type="caution">
    <text evidence="4">The sequence shown here is derived from an EMBL/GenBank/DDBJ whole genome shotgun (WGS) entry which is preliminary data.</text>
</comment>
<protein>
    <submittedName>
        <fullName evidence="4">Ras association domain-containing protein 8</fullName>
    </submittedName>
</protein>
<feature type="region of interest" description="Disordered" evidence="2">
    <location>
        <begin position="121"/>
        <end position="142"/>
    </location>
</feature>
<evidence type="ECO:0000256" key="2">
    <source>
        <dbReference type="SAM" id="MobiDB-lite"/>
    </source>
</evidence>
<dbReference type="OrthoDB" id="10051571at2759"/>
<feature type="coiled-coil region" evidence="1">
    <location>
        <begin position="290"/>
        <end position="320"/>
    </location>
</feature>
<dbReference type="EMBL" id="VCAZ01000013">
    <property type="protein sequence ID" value="TSK45833.1"/>
    <property type="molecule type" value="Genomic_DNA"/>
</dbReference>
<name>A0A556TRI8_BAGYA</name>
<organism evidence="4 5">
    <name type="scientific">Bagarius yarrelli</name>
    <name type="common">Goonch</name>
    <name type="synonym">Bagrus yarrelli</name>
    <dbReference type="NCBI Taxonomy" id="175774"/>
    <lineage>
        <taxon>Eukaryota</taxon>
        <taxon>Metazoa</taxon>
        <taxon>Chordata</taxon>
        <taxon>Craniata</taxon>
        <taxon>Vertebrata</taxon>
        <taxon>Euteleostomi</taxon>
        <taxon>Actinopterygii</taxon>
        <taxon>Neopterygii</taxon>
        <taxon>Teleostei</taxon>
        <taxon>Ostariophysi</taxon>
        <taxon>Siluriformes</taxon>
        <taxon>Sisoridae</taxon>
        <taxon>Sisorinae</taxon>
        <taxon>Bagarius</taxon>
    </lineage>
</organism>
<evidence type="ECO:0000313" key="5">
    <source>
        <dbReference type="Proteomes" id="UP000319801"/>
    </source>
</evidence>
<gene>
    <name evidence="4" type="ORF">Baya_4924</name>
</gene>